<dbReference type="Gene3D" id="3.20.20.450">
    <property type="entry name" value="EAL domain"/>
    <property type="match status" value="1"/>
</dbReference>
<feature type="transmembrane region" description="Helical" evidence="2">
    <location>
        <begin position="669"/>
        <end position="688"/>
    </location>
</feature>
<dbReference type="CDD" id="cd01949">
    <property type="entry name" value="GGDEF"/>
    <property type="match status" value="1"/>
</dbReference>
<dbReference type="EMBL" id="CP075584">
    <property type="protein sequence ID" value="WBM78895.1"/>
    <property type="molecule type" value="Genomic_DNA"/>
</dbReference>
<dbReference type="InterPro" id="IPR035919">
    <property type="entry name" value="EAL_sf"/>
</dbReference>
<sequence length="1175" mass="123542">MTRSGLPFRAPGNLRRSRIKRLIAALLGLGLIAATMGLLVLSGQITLQSSTGATVSSGLHEVATVPVNASQLVTWLPDAWQRERVLEPATRMMIAASYIRAWAAIGHFQSTGERPAVNDTFSGAARRAVLELPRTGPSATWDLRHSLELEFYALDGATVAFHDGGANIARTVGTGLNETVLLGHESYDVVMVLEDGFWRIHQLRRSAGSDTVTLTTDAAGATVITGAPTTTPLTIPESLATEYRPAGWAPVVPVVAKATATPTLTPGATPTAAPAVTPVPAPTVLAPATLGADFARLRALGFDTIRVPLPYTELGGAKPTDDAITGLITLLEQADRHGLRVELVLFDGFPDLTPANWLAADAHLTAIATAVRGQPALALWDLADRPEQRSTGSPSPAEIRAFLLHTGATLRELDPGTPQTISWATSTAASDPSMAGLVDAVSLHLTGGGDPAAAIEAVRTALPDRAMLLTVTGLSTEGGWGPLPKTEARQASDVARVLLGAERAGLSHLSVATFADTKTDAGGLLRADGSAKPSAALFESGAQLTTIPAPGLLDYATSKFWILVFAVLLAGAGALLLARRRRRKRALPAVDSALSPHRRAARPPRRHPTMIATRPHRPRRGRNLGFRPDLFDTSRSVALLLGGIALLAGTTMAVYTVSDVSGLGPVGLATLRSVASTLLVGGFVILVFRRRITIPLRHVSLCCFIALAVASVVATTGTPIASTFSGGLGVTILLAFAVIRSRTMLWYPLVVVPLGIAATALQPGADATNVELTGLLAIVTTSVLTWFVRSATAFETDWLTGILNFAGFERATATTVQDARADARSGVPLTLARLDIDEFALVNQRFGTDAGDDALGEFATDLASFLPVDAVFGRIEGDAFAVLISGSTTEEVRGLLRHARLTVRGFSAGIAQHEGDESASELFGRAGAALYEAKRGGLGRITVHGGYYASPVAVRHGIDNGEIYVEYQPCVDMRTGAIVGVEALARWNHPARGAISPVEFIPLCEASGSITILGGWVLGQAITAAAAWNRSLPASRSPVTVAVNASARELSMEGYAGRVIDVCAAAGLSVSLLGIEATESDFGSGSEEVAVNIAHLRDAGALISMDDFGTGFSSIERLNSSRSSSTLRSDPVSSTGRYINRVMYCNDAIHRDCPPREEPDERRRRRRSPQGRKAA</sequence>
<feature type="transmembrane region" description="Helical" evidence="2">
    <location>
        <begin position="746"/>
        <end position="764"/>
    </location>
</feature>
<feature type="compositionally biased region" description="Basic and acidic residues" evidence="1">
    <location>
        <begin position="1150"/>
        <end position="1162"/>
    </location>
</feature>
<dbReference type="SUPFAM" id="SSF55073">
    <property type="entry name" value="Nucleotide cyclase"/>
    <property type="match status" value="1"/>
</dbReference>
<dbReference type="InterPro" id="IPR001633">
    <property type="entry name" value="EAL_dom"/>
</dbReference>
<reference evidence="5 6" key="1">
    <citation type="submission" date="2021-05" db="EMBL/GenBank/DDBJ databases">
        <authorList>
            <person name="Kumar R."/>
            <person name="Kumar A."/>
            <person name="Mukhia S."/>
        </authorList>
    </citation>
    <scope>NUCLEOTIDE SEQUENCE [LARGE SCALE GENOMIC DNA]</scope>
    <source>
        <strain evidence="5 6">ERMR7:08</strain>
    </source>
</reference>
<feature type="transmembrane region" description="Helical" evidence="2">
    <location>
        <begin position="637"/>
        <end position="657"/>
    </location>
</feature>
<dbReference type="CDD" id="cd01948">
    <property type="entry name" value="EAL"/>
    <property type="match status" value="1"/>
</dbReference>
<feature type="domain" description="GGDEF" evidence="4">
    <location>
        <begin position="827"/>
        <end position="946"/>
    </location>
</feature>
<dbReference type="PROSITE" id="PS50883">
    <property type="entry name" value="EAL"/>
    <property type="match status" value="1"/>
</dbReference>
<feature type="transmembrane region" description="Helical" evidence="2">
    <location>
        <begin position="695"/>
        <end position="714"/>
    </location>
</feature>
<dbReference type="Pfam" id="PF00990">
    <property type="entry name" value="GGDEF"/>
    <property type="match status" value="1"/>
</dbReference>
<dbReference type="SUPFAM" id="SSF141868">
    <property type="entry name" value="EAL domain-like"/>
    <property type="match status" value="1"/>
</dbReference>
<keyword evidence="2" id="KW-0812">Transmembrane</keyword>
<dbReference type="InterPro" id="IPR050706">
    <property type="entry name" value="Cyclic-di-GMP_PDE-like"/>
</dbReference>
<dbReference type="Proteomes" id="UP001212421">
    <property type="component" value="Chromosome"/>
</dbReference>
<dbReference type="RefSeq" id="WP_281533378.1">
    <property type="nucleotide sequence ID" value="NZ_CP075584.1"/>
</dbReference>
<evidence type="ECO:0000313" key="6">
    <source>
        <dbReference type="Proteomes" id="UP001212421"/>
    </source>
</evidence>
<dbReference type="Gene3D" id="3.20.20.80">
    <property type="entry name" value="Glycosidases"/>
    <property type="match status" value="1"/>
</dbReference>
<dbReference type="PANTHER" id="PTHR33121:SF70">
    <property type="entry name" value="SIGNALING PROTEIN YKOW"/>
    <property type="match status" value="1"/>
</dbReference>
<feature type="region of interest" description="Disordered" evidence="1">
    <location>
        <begin position="1150"/>
        <end position="1175"/>
    </location>
</feature>
<evidence type="ECO:0000259" key="4">
    <source>
        <dbReference type="PROSITE" id="PS50887"/>
    </source>
</evidence>
<feature type="compositionally biased region" description="Basic residues" evidence="1">
    <location>
        <begin position="1163"/>
        <end position="1175"/>
    </location>
</feature>
<dbReference type="InterPro" id="IPR029787">
    <property type="entry name" value="Nucleotide_cyclase"/>
</dbReference>
<dbReference type="SMART" id="SM00052">
    <property type="entry name" value="EAL"/>
    <property type="match status" value="1"/>
</dbReference>
<keyword evidence="2" id="KW-1133">Transmembrane helix</keyword>
<dbReference type="InterPro" id="IPR017853">
    <property type="entry name" value="GH"/>
</dbReference>
<evidence type="ECO:0000259" key="3">
    <source>
        <dbReference type="PROSITE" id="PS50883"/>
    </source>
</evidence>
<organism evidence="5 6">
    <name type="scientific">Cryobacterium breve</name>
    <dbReference type="NCBI Taxonomy" id="1259258"/>
    <lineage>
        <taxon>Bacteria</taxon>
        <taxon>Bacillati</taxon>
        <taxon>Actinomycetota</taxon>
        <taxon>Actinomycetes</taxon>
        <taxon>Micrococcales</taxon>
        <taxon>Microbacteriaceae</taxon>
        <taxon>Cryobacterium</taxon>
    </lineage>
</organism>
<accession>A0ABY7N9E9</accession>
<dbReference type="InterPro" id="IPR000160">
    <property type="entry name" value="GGDEF_dom"/>
</dbReference>
<protein>
    <submittedName>
        <fullName evidence="5">EAL domain-containing protein</fullName>
    </submittedName>
</protein>
<evidence type="ECO:0000313" key="5">
    <source>
        <dbReference type="EMBL" id="WBM78895.1"/>
    </source>
</evidence>
<dbReference type="PANTHER" id="PTHR33121">
    <property type="entry name" value="CYCLIC DI-GMP PHOSPHODIESTERASE PDEF"/>
    <property type="match status" value="1"/>
</dbReference>
<evidence type="ECO:0000256" key="2">
    <source>
        <dbReference type="SAM" id="Phobius"/>
    </source>
</evidence>
<feature type="region of interest" description="Disordered" evidence="1">
    <location>
        <begin position="593"/>
        <end position="618"/>
    </location>
</feature>
<evidence type="ECO:0000256" key="1">
    <source>
        <dbReference type="SAM" id="MobiDB-lite"/>
    </source>
</evidence>
<dbReference type="SUPFAM" id="SSF51445">
    <property type="entry name" value="(Trans)glycosidases"/>
    <property type="match status" value="1"/>
</dbReference>
<dbReference type="Pfam" id="PF00563">
    <property type="entry name" value="EAL"/>
    <property type="match status" value="1"/>
</dbReference>
<feature type="compositionally biased region" description="Basic residues" evidence="1">
    <location>
        <begin position="596"/>
        <end position="618"/>
    </location>
</feature>
<keyword evidence="2" id="KW-0472">Membrane</keyword>
<feature type="domain" description="EAL" evidence="3">
    <location>
        <begin position="947"/>
        <end position="1175"/>
    </location>
</feature>
<proteinExistence type="predicted"/>
<feature type="transmembrane region" description="Helical" evidence="2">
    <location>
        <begin position="560"/>
        <end position="578"/>
    </location>
</feature>
<name>A0ABY7N9E9_9MICO</name>
<keyword evidence="6" id="KW-1185">Reference proteome</keyword>
<gene>
    <name evidence="5" type="ORF">KIV56_09850</name>
</gene>
<dbReference type="SMART" id="SM00267">
    <property type="entry name" value="GGDEF"/>
    <property type="match status" value="1"/>
</dbReference>
<dbReference type="InterPro" id="IPR043128">
    <property type="entry name" value="Rev_trsase/Diguanyl_cyclase"/>
</dbReference>
<dbReference type="NCBIfam" id="TIGR00254">
    <property type="entry name" value="GGDEF"/>
    <property type="match status" value="1"/>
</dbReference>
<dbReference type="PROSITE" id="PS50887">
    <property type="entry name" value="GGDEF"/>
    <property type="match status" value="1"/>
</dbReference>
<feature type="transmembrane region" description="Helical" evidence="2">
    <location>
        <begin position="720"/>
        <end position="739"/>
    </location>
</feature>
<dbReference type="Gene3D" id="3.30.70.270">
    <property type="match status" value="1"/>
</dbReference>